<dbReference type="Proteomes" id="UP000316562">
    <property type="component" value="Unassembled WGS sequence"/>
</dbReference>
<name>A0A519BF03_ACIG2</name>
<organism evidence="1 2">
    <name type="scientific">Acididesulfobacter guangdongensis</name>
    <dbReference type="NCBI Taxonomy" id="2597225"/>
    <lineage>
        <taxon>Bacteria</taxon>
        <taxon>Deltaproteobacteria</taxon>
        <taxon>Candidatus Acidulodesulfobacterales</taxon>
        <taxon>Candidatus Acididesulfobacter</taxon>
    </lineage>
</organism>
<evidence type="ECO:0000313" key="1">
    <source>
        <dbReference type="EMBL" id="RZD15851.1"/>
    </source>
</evidence>
<evidence type="ECO:0008006" key="3">
    <source>
        <dbReference type="Google" id="ProtNLM"/>
    </source>
</evidence>
<proteinExistence type="predicted"/>
<protein>
    <recommendedName>
        <fullName evidence="3">Sulfur reduction protein DsrE</fullName>
    </recommendedName>
</protein>
<sequence>MKKIAVIISNRQAEALRVAAGLTLLDDAVDIFLLDNRLNTVAEPLIFKNIQMLNMIESVGYFYNFKDDSSFYNKFIFLSNTMIAKKLLDYDYIIKY</sequence>
<dbReference type="AlphaFoldDB" id="A0A519BF03"/>
<accession>A0A519BF03</accession>
<reference evidence="1 2" key="1">
    <citation type="journal article" date="2019" name="ISME J.">
        <title>Insights into ecological role of a new deltaproteobacterial order Candidatus Acidulodesulfobacterales by metagenomics and metatranscriptomics.</title>
        <authorList>
            <person name="Tan S."/>
            <person name="Liu J."/>
            <person name="Fang Y."/>
            <person name="Hedlund B.P."/>
            <person name="Lian Z.H."/>
            <person name="Huang L.Y."/>
            <person name="Li J.T."/>
            <person name="Huang L.N."/>
            <person name="Li W.J."/>
            <person name="Jiang H.C."/>
            <person name="Dong H.L."/>
            <person name="Shu W.S."/>
        </authorList>
    </citation>
    <scope>NUCLEOTIDE SEQUENCE [LARGE SCALE GENOMIC DNA]</scope>
    <source>
        <strain evidence="1">AP2</strain>
    </source>
</reference>
<gene>
    <name evidence="1" type="ORF">EVJ46_06530</name>
</gene>
<dbReference type="EMBL" id="SGBC01000003">
    <property type="protein sequence ID" value="RZD15851.1"/>
    <property type="molecule type" value="Genomic_DNA"/>
</dbReference>
<comment type="caution">
    <text evidence="1">The sequence shown here is derived from an EMBL/GenBank/DDBJ whole genome shotgun (WGS) entry which is preliminary data.</text>
</comment>
<evidence type="ECO:0000313" key="2">
    <source>
        <dbReference type="Proteomes" id="UP000316562"/>
    </source>
</evidence>